<dbReference type="InterPro" id="IPR027417">
    <property type="entry name" value="P-loop_NTPase"/>
</dbReference>
<dbReference type="eggNOG" id="COG5362">
    <property type="taxonomic scope" value="Bacteria"/>
</dbReference>
<dbReference type="EMBL" id="CP001661">
    <property type="protein sequence ID" value="ACT19693.1"/>
    <property type="molecule type" value="Genomic_DNA"/>
</dbReference>
<reference evidence="1" key="1">
    <citation type="submission" date="2009-07" db="EMBL/GenBank/DDBJ databases">
        <title>Complete sequence of Geobacter sp. M21.</title>
        <authorList>
            <consortium name="US DOE Joint Genome Institute"/>
            <person name="Lucas S."/>
            <person name="Copeland A."/>
            <person name="Lapidus A."/>
            <person name="Glavina del Rio T."/>
            <person name="Dalin E."/>
            <person name="Tice H."/>
            <person name="Bruce D."/>
            <person name="Goodwin L."/>
            <person name="Pitluck S."/>
            <person name="Saunders E."/>
            <person name="Brettin T."/>
            <person name="Detter J.C."/>
            <person name="Han C."/>
            <person name="Larimer F."/>
            <person name="Land M."/>
            <person name="Hauser L."/>
            <person name="Kyrpides N."/>
            <person name="Ovchinnikova G."/>
            <person name="Lovley D."/>
        </authorList>
    </citation>
    <scope>NUCLEOTIDE SEQUENCE [LARGE SCALE GENOMIC DNA]</scope>
    <source>
        <strain evidence="1">M21</strain>
    </source>
</reference>
<protein>
    <recommendedName>
        <fullName evidence="2">Terminase large subunit gp17-like C-terminal domain-containing protein</fullName>
    </recommendedName>
</protein>
<organism evidence="1">
    <name type="scientific">Geobacter sp. (strain M21)</name>
    <dbReference type="NCBI Taxonomy" id="443144"/>
    <lineage>
        <taxon>Bacteria</taxon>
        <taxon>Pseudomonadati</taxon>
        <taxon>Thermodesulfobacteriota</taxon>
        <taxon>Desulfuromonadia</taxon>
        <taxon>Geobacterales</taxon>
        <taxon>Geobacteraceae</taxon>
        <taxon>Geobacter</taxon>
    </lineage>
</organism>
<dbReference type="KEGG" id="gem:GM21_3672"/>
<gene>
    <name evidence="1" type="ordered locus">GM21_3672</name>
</gene>
<sequence>MRKRPNLTEGQFDQQVDELKKWIRESVSPFENDTPAKKKARIERGKTDLLFFFQTYLPHYFICAFGPELHPEWEEATQLQDQLALIGAFREGAKSTFFTLGNPVHKICYGLKRFIWPCSDTHEQAESFSTQIKLELEENPRIRHDFGNLKTKTWSNDEFETSNGVKVLARGRGDKVRGIRYRQYRPDMVVFDDMENDETVENPRTTKKILNWIRGAVLGSLGKGYSAIMVGNLFHPLSAICQLIADVDDEGEKRYFSKVYALILDEGGPNERSAWPANWPMERITRKRRDVGSYTFNKEYMNKVGTDDTPFPEEQVKWYQKIEVVNRKLIFCTAIDPSATATSGSDYRAVVTYGFDPQAMLFPCMHAWIKKRSINEMLAAAYQQNDQYPGVVAIEDNMLKDFLHQAIHNYAKEVGRYLPWAPMQHSTNKIGRIVGTCSYLWEHGKMQFEKGHSDQAKLIEQFVYIYNATVNDDGPDAAEMAISKLQAGLGIKTTDALPAFAGAAA</sequence>
<dbReference type="OrthoDB" id="378710at2"/>
<name>C6E6R5_GEOSM</name>
<accession>C6E6R5</accession>
<evidence type="ECO:0008006" key="2">
    <source>
        <dbReference type="Google" id="ProtNLM"/>
    </source>
</evidence>
<dbReference type="HOGENOM" id="CLU_029599_0_0_7"/>
<dbReference type="AlphaFoldDB" id="C6E6R5"/>
<dbReference type="STRING" id="443144.GM21_3672"/>
<dbReference type="Gene3D" id="3.40.50.300">
    <property type="entry name" value="P-loop containing nucleotide triphosphate hydrolases"/>
    <property type="match status" value="1"/>
</dbReference>
<evidence type="ECO:0000313" key="1">
    <source>
        <dbReference type="EMBL" id="ACT19693.1"/>
    </source>
</evidence>
<proteinExistence type="predicted"/>